<dbReference type="GO" id="GO:0052717">
    <property type="term" value="F:tRNA-specific adenosine-34 deaminase activity"/>
    <property type="evidence" value="ECO:0007669"/>
    <property type="project" value="UniProtKB-UniRule"/>
</dbReference>
<feature type="active site" description="Proton donor" evidence="8">
    <location>
        <position position="84"/>
    </location>
</feature>
<dbReference type="GO" id="GO:0002100">
    <property type="term" value="P:tRNA wobble adenosine to inosine editing"/>
    <property type="evidence" value="ECO:0007669"/>
    <property type="project" value="UniProtKB-UniRule"/>
</dbReference>
<feature type="binding site" evidence="8">
    <location>
        <position position="115"/>
    </location>
    <ligand>
        <name>Zn(2+)</name>
        <dbReference type="ChEBI" id="CHEBI:29105"/>
        <note>catalytic</note>
    </ligand>
</feature>
<dbReference type="STRING" id="80854.MVIS_0821"/>
<dbReference type="SUPFAM" id="SSF53927">
    <property type="entry name" value="Cytidine deaminase-like"/>
    <property type="match status" value="1"/>
</dbReference>
<evidence type="ECO:0000256" key="8">
    <source>
        <dbReference type="HAMAP-Rule" id="MF_00972"/>
    </source>
</evidence>
<dbReference type="Gene3D" id="3.40.140.10">
    <property type="entry name" value="Cytidine Deaminase, domain 2"/>
    <property type="match status" value="1"/>
</dbReference>
<dbReference type="FunFam" id="3.40.140.10:FF:000005">
    <property type="entry name" value="tRNA-specific adenosine deaminase"/>
    <property type="match status" value="1"/>
</dbReference>
<dbReference type="EMBL" id="FPLD01000014">
    <property type="protein sequence ID" value="SGY85538.1"/>
    <property type="molecule type" value="Genomic_DNA"/>
</dbReference>
<protein>
    <recommendedName>
        <fullName evidence="8">tRNA-specific adenosine deaminase</fullName>
        <ecNumber evidence="8">3.5.4.33</ecNumber>
    </recommendedName>
</protein>
<dbReference type="NCBIfam" id="NF008113">
    <property type="entry name" value="PRK10860.1"/>
    <property type="match status" value="1"/>
</dbReference>
<dbReference type="HOGENOM" id="CLU_025810_3_0_6"/>
<evidence type="ECO:0000313" key="9">
    <source>
        <dbReference type="EMBL" id="SGY85538.1"/>
    </source>
</evidence>
<dbReference type="KEGG" id="mvs:MVIS_0821"/>
<evidence type="ECO:0000256" key="1">
    <source>
        <dbReference type="ARBA" id="ARBA00010669"/>
    </source>
</evidence>
<keyword evidence="3 8" id="KW-0819">tRNA processing</keyword>
<sequence>MTEEITKAITEESGPLSDLNPNLALTLEQRQTDERWMQHAIMLAGKAEAIDEVPVGAVIVLDDKIIGEGWNQSINLHDATAHAEMMALREAGKIVENYRLIDATLYVTLEPCSMCAGAMVHSRVKRLVYGAVDLKTGAAGSVFNLVEHPKLNHQIEVRSGVFASETGALLSEFFKRRRKEKKALKLLQKG</sequence>
<dbReference type="OrthoDB" id="9802676at2"/>
<dbReference type="AlphaFoldDB" id="A0A090K510"/>
<evidence type="ECO:0000256" key="2">
    <source>
        <dbReference type="ARBA" id="ARBA00011738"/>
    </source>
</evidence>
<evidence type="ECO:0000256" key="3">
    <source>
        <dbReference type="ARBA" id="ARBA00022694"/>
    </source>
</evidence>
<reference evidence="9 10" key="1">
    <citation type="submission" date="2016-11" db="EMBL/GenBank/DDBJ databases">
        <authorList>
            <person name="Jaros S."/>
            <person name="Januszkiewicz K."/>
            <person name="Wedrychowicz H."/>
        </authorList>
    </citation>
    <scope>NUCLEOTIDE SEQUENCE [LARGE SCALE GENOMIC DNA]</scope>
    <source>
        <strain evidence="9">NVI 5450</strain>
    </source>
</reference>
<keyword evidence="5 8" id="KW-0378">Hydrolase</keyword>
<gene>
    <name evidence="8" type="primary">tadA</name>
    <name evidence="9" type="ORF">NVI5450_0531</name>
</gene>
<evidence type="ECO:0000256" key="5">
    <source>
        <dbReference type="ARBA" id="ARBA00022801"/>
    </source>
</evidence>
<comment type="subunit">
    <text evidence="2 8">Homodimer.</text>
</comment>
<dbReference type="CDD" id="cd01285">
    <property type="entry name" value="nucleoside_deaminase"/>
    <property type="match status" value="1"/>
</dbReference>
<dbReference type="EC" id="3.5.4.33" evidence="8"/>
<evidence type="ECO:0000256" key="6">
    <source>
        <dbReference type="ARBA" id="ARBA00022833"/>
    </source>
</evidence>
<comment type="catalytic activity">
    <reaction evidence="7 8">
        <text>adenosine(34) in tRNA + H2O + H(+) = inosine(34) in tRNA + NH4(+)</text>
        <dbReference type="Rhea" id="RHEA:43168"/>
        <dbReference type="Rhea" id="RHEA-COMP:10373"/>
        <dbReference type="Rhea" id="RHEA-COMP:10374"/>
        <dbReference type="ChEBI" id="CHEBI:15377"/>
        <dbReference type="ChEBI" id="CHEBI:15378"/>
        <dbReference type="ChEBI" id="CHEBI:28938"/>
        <dbReference type="ChEBI" id="CHEBI:74411"/>
        <dbReference type="ChEBI" id="CHEBI:82852"/>
        <dbReference type="EC" id="3.5.4.33"/>
    </reaction>
</comment>
<evidence type="ECO:0000313" key="10">
    <source>
        <dbReference type="Proteomes" id="UP000183794"/>
    </source>
</evidence>
<comment type="similarity">
    <text evidence="1">Belongs to the cytidine and deoxycytidylate deaminase family. ADAT2 subfamily.</text>
</comment>
<dbReference type="InterPro" id="IPR016192">
    <property type="entry name" value="APOBEC/CMP_deaminase_Zn-bd"/>
</dbReference>
<dbReference type="InterPro" id="IPR016193">
    <property type="entry name" value="Cytidine_deaminase-like"/>
</dbReference>
<feature type="binding site" evidence="8">
    <location>
        <position position="82"/>
    </location>
    <ligand>
        <name>Zn(2+)</name>
        <dbReference type="ChEBI" id="CHEBI:29105"/>
        <note>catalytic</note>
    </ligand>
</feature>
<keyword evidence="6 8" id="KW-0862">Zinc</keyword>
<feature type="binding site" evidence="8">
    <location>
        <position position="112"/>
    </location>
    <ligand>
        <name>Zn(2+)</name>
        <dbReference type="ChEBI" id="CHEBI:29105"/>
        <note>catalytic</note>
    </ligand>
</feature>
<dbReference type="PATRIC" id="fig|80854.5.peg.858"/>
<dbReference type="Proteomes" id="UP000183794">
    <property type="component" value="Unassembled WGS sequence"/>
</dbReference>
<accession>A0A090K510</accession>
<organism evidence="9 10">
    <name type="scientific">Moritella viscosa</name>
    <dbReference type="NCBI Taxonomy" id="80854"/>
    <lineage>
        <taxon>Bacteria</taxon>
        <taxon>Pseudomonadati</taxon>
        <taxon>Pseudomonadota</taxon>
        <taxon>Gammaproteobacteria</taxon>
        <taxon>Alteromonadales</taxon>
        <taxon>Moritellaceae</taxon>
        <taxon>Moritella</taxon>
    </lineage>
</organism>
<dbReference type="PROSITE" id="PS51747">
    <property type="entry name" value="CYT_DCMP_DEAMINASES_2"/>
    <property type="match status" value="1"/>
</dbReference>
<dbReference type="Pfam" id="PF00383">
    <property type="entry name" value="dCMP_cyt_deam_1"/>
    <property type="match status" value="1"/>
</dbReference>
<comment type="function">
    <text evidence="8">Catalyzes the deamination of adenosine to inosine at the wobble position 34 of tRNA(Arg2).</text>
</comment>
<keyword evidence="4 8" id="KW-0479">Metal-binding</keyword>
<comment type="cofactor">
    <cofactor evidence="8">
        <name>Zn(2+)</name>
        <dbReference type="ChEBI" id="CHEBI:29105"/>
    </cofactor>
    <text evidence="8">Binds 1 zinc ion per subunit.</text>
</comment>
<dbReference type="RefSeq" id="WP_075496718.1">
    <property type="nucleotide sequence ID" value="NZ_FPLD01000014.1"/>
</dbReference>
<dbReference type="PANTHER" id="PTHR11079:SF202">
    <property type="entry name" value="TRNA-SPECIFIC ADENOSINE DEAMINASE"/>
    <property type="match status" value="1"/>
</dbReference>
<proteinExistence type="inferred from homology"/>
<dbReference type="PROSITE" id="PS00903">
    <property type="entry name" value="CYT_DCMP_DEAMINASES_1"/>
    <property type="match status" value="1"/>
</dbReference>
<evidence type="ECO:0000256" key="7">
    <source>
        <dbReference type="ARBA" id="ARBA00048045"/>
    </source>
</evidence>
<dbReference type="InterPro" id="IPR002125">
    <property type="entry name" value="CMP_dCMP_dom"/>
</dbReference>
<dbReference type="PANTHER" id="PTHR11079">
    <property type="entry name" value="CYTOSINE DEAMINASE FAMILY MEMBER"/>
    <property type="match status" value="1"/>
</dbReference>
<evidence type="ECO:0000256" key="4">
    <source>
        <dbReference type="ARBA" id="ARBA00022723"/>
    </source>
</evidence>
<dbReference type="InterPro" id="IPR028883">
    <property type="entry name" value="tRNA_aden_deaminase"/>
</dbReference>
<dbReference type="GO" id="GO:0008270">
    <property type="term" value="F:zinc ion binding"/>
    <property type="evidence" value="ECO:0007669"/>
    <property type="project" value="UniProtKB-UniRule"/>
</dbReference>
<name>A0A090K510_9GAMM</name>
<dbReference type="HAMAP" id="MF_00972">
    <property type="entry name" value="tRNA_aden_deaminase"/>
    <property type="match status" value="1"/>
</dbReference>